<dbReference type="EMBL" id="MZNU01000019">
    <property type="protein sequence ID" value="OWP07241.1"/>
    <property type="molecule type" value="Genomic_DNA"/>
</dbReference>
<feature type="compositionally biased region" description="Basic and acidic residues" evidence="1">
    <location>
        <begin position="405"/>
        <end position="419"/>
    </location>
</feature>
<evidence type="ECO:0000313" key="3">
    <source>
        <dbReference type="Proteomes" id="UP000242519"/>
    </source>
</evidence>
<accession>A0A218ZGN0</accession>
<feature type="compositionally biased region" description="Low complexity" evidence="1">
    <location>
        <begin position="110"/>
        <end position="119"/>
    </location>
</feature>
<dbReference type="InParanoid" id="A0A218ZGN0"/>
<dbReference type="PANTHER" id="PTHR15615:SF118">
    <property type="entry name" value="CYCLIN, HYPOTHETICAL (EUROFUNG)"/>
    <property type="match status" value="1"/>
</dbReference>
<dbReference type="CDD" id="cd20557">
    <property type="entry name" value="CYCLIN_ScPCL1-like"/>
    <property type="match status" value="1"/>
</dbReference>
<dbReference type="GO" id="GO:0005634">
    <property type="term" value="C:nucleus"/>
    <property type="evidence" value="ECO:0007669"/>
    <property type="project" value="TreeGrafter"/>
</dbReference>
<feature type="compositionally biased region" description="Basic and acidic residues" evidence="1">
    <location>
        <begin position="146"/>
        <end position="160"/>
    </location>
</feature>
<reference evidence="2 3" key="1">
    <citation type="submission" date="2017-04" db="EMBL/GenBank/DDBJ databases">
        <title>Draft genome sequence of Marssonina coronaria NL1: causal agent of apple blotch.</title>
        <authorList>
            <person name="Cheng Q."/>
        </authorList>
    </citation>
    <scope>NUCLEOTIDE SEQUENCE [LARGE SCALE GENOMIC DNA]</scope>
    <source>
        <strain evidence="2 3">NL1</strain>
    </source>
</reference>
<feature type="compositionally biased region" description="Polar residues" evidence="1">
    <location>
        <begin position="378"/>
        <end position="394"/>
    </location>
</feature>
<evidence type="ECO:0000313" key="2">
    <source>
        <dbReference type="EMBL" id="OWP07241.1"/>
    </source>
</evidence>
<evidence type="ECO:0000256" key="1">
    <source>
        <dbReference type="SAM" id="MobiDB-lite"/>
    </source>
</evidence>
<dbReference type="Gene3D" id="1.10.472.10">
    <property type="entry name" value="Cyclin-like"/>
    <property type="match status" value="1"/>
</dbReference>
<feature type="compositionally biased region" description="Polar residues" evidence="1">
    <location>
        <begin position="508"/>
        <end position="526"/>
    </location>
</feature>
<dbReference type="STRING" id="503106.A0A218ZGN0"/>
<feature type="region of interest" description="Disordered" evidence="1">
    <location>
        <begin position="85"/>
        <end position="160"/>
    </location>
</feature>
<feature type="compositionally biased region" description="Polar residues" evidence="1">
    <location>
        <begin position="125"/>
        <end position="144"/>
    </location>
</feature>
<gene>
    <name evidence="2" type="ORF">B2J93_2014</name>
</gene>
<feature type="region of interest" description="Disordered" evidence="1">
    <location>
        <begin position="348"/>
        <end position="440"/>
    </location>
</feature>
<sequence>MYRSAVSLASSDSFLPSPHSAYNIDQREERSPPFPLPRLAPFQHEAPIKDGLRTPPADDMATAYQKPSYSNAYSAGRNSEYLSVEAPPRHYGGTYNHGASTLPRQHTSLAQPPSASAPSTRKETQGIQAVQSQQPSPLASQRTCHTSHDEHSSRRKSASEVIRRNFQIPQSISPHGGSLAEFAAQITCLFWFESTETLHKAEKPLVPPATVRRLEQEALPSSGFRKWVVTILSTTQVADNVIILALLFIYRLKKSNPAVKGNSGSEYRLLTVALMLGNKFLDDNTYTNKTWAEVSGISVGEIHVMEVEFLSNMRYSLLASSEQWAEWHEKLRNIRNYCITAAETPVMVSPQEPPAHHPNIPSPPSTQGSPPSHPYLPPSTSFGSGHQWPANNSLPPIYSPLSKLPDPEYRGSVRKRSLEGDAEEPMAKRIPSRPPIMPGQYTPVYTPIPAMRSEARRLPVLDLTISTSQPMSSGFSAPTPHNAPVLPPLNGRAMSTVYPVTPSSWAPQVPTLTPSGSHHPNGYSTPSRRHSPHSVQELLSHGSSPTSAHFSDHHHPKNFSPSFFLQQRSSPYRPVRYVNTLLHPPPSASMHGYSINANQIMYQPLGKRNDNRVGVVPEYNHTPYQQQWPAIRQPNFHA</sequence>
<dbReference type="Pfam" id="PF08613">
    <property type="entry name" value="Cyclin"/>
    <property type="match status" value="1"/>
</dbReference>
<dbReference type="GO" id="GO:0019901">
    <property type="term" value="F:protein kinase binding"/>
    <property type="evidence" value="ECO:0007669"/>
    <property type="project" value="InterPro"/>
</dbReference>
<proteinExistence type="predicted"/>
<dbReference type="PANTHER" id="PTHR15615">
    <property type="match status" value="1"/>
</dbReference>
<comment type="caution">
    <text evidence="2">The sequence shown here is derived from an EMBL/GenBank/DDBJ whole genome shotgun (WGS) entry which is preliminary data.</text>
</comment>
<dbReference type="GO" id="GO:0000307">
    <property type="term" value="C:cyclin-dependent protein kinase holoenzyme complex"/>
    <property type="evidence" value="ECO:0007669"/>
    <property type="project" value="TreeGrafter"/>
</dbReference>
<feature type="region of interest" description="Disordered" evidence="1">
    <location>
        <begin position="1"/>
        <end position="40"/>
    </location>
</feature>
<dbReference type="InterPro" id="IPR013922">
    <property type="entry name" value="Cyclin_PHO80-like"/>
</dbReference>
<dbReference type="GO" id="GO:0016538">
    <property type="term" value="F:cyclin-dependent protein serine/threonine kinase regulator activity"/>
    <property type="evidence" value="ECO:0007669"/>
    <property type="project" value="TreeGrafter"/>
</dbReference>
<feature type="compositionally biased region" description="Polar residues" evidence="1">
    <location>
        <begin position="97"/>
        <end position="109"/>
    </location>
</feature>
<name>A0A218ZGN0_9HELO</name>
<dbReference type="AlphaFoldDB" id="A0A218ZGN0"/>
<evidence type="ECO:0008006" key="4">
    <source>
        <dbReference type="Google" id="ProtNLM"/>
    </source>
</evidence>
<protein>
    <recommendedName>
        <fullName evidence="4">Cyclin-like protein</fullName>
    </recommendedName>
</protein>
<dbReference type="Proteomes" id="UP000242519">
    <property type="component" value="Unassembled WGS sequence"/>
</dbReference>
<organism evidence="2 3">
    <name type="scientific">Diplocarpon coronariae</name>
    <dbReference type="NCBI Taxonomy" id="2795749"/>
    <lineage>
        <taxon>Eukaryota</taxon>
        <taxon>Fungi</taxon>
        <taxon>Dikarya</taxon>
        <taxon>Ascomycota</taxon>
        <taxon>Pezizomycotina</taxon>
        <taxon>Leotiomycetes</taxon>
        <taxon>Helotiales</taxon>
        <taxon>Drepanopezizaceae</taxon>
        <taxon>Diplocarpon</taxon>
    </lineage>
</organism>
<dbReference type="OrthoDB" id="244495at2759"/>
<feature type="region of interest" description="Disordered" evidence="1">
    <location>
        <begin position="508"/>
        <end position="564"/>
    </location>
</feature>
<keyword evidence="3" id="KW-1185">Reference proteome</keyword>